<comment type="caution">
    <text evidence="1">The sequence shown here is derived from an EMBL/GenBank/DDBJ whole genome shotgun (WGS) entry which is preliminary data.</text>
</comment>
<protein>
    <submittedName>
        <fullName evidence="1">LamB/YcsF family protein</fullName>
    </submittedName>
</protein>
<dbReference type="RefSeq" id="WP_147167646.1">
    <property type="nucleotide sequence ID" value="NZ_VOOR01000021.1"/>
</dbReference>
<sequence>MAISFDLNADVGESTHEHPVGQDEALMPYLTSCNIACGFHGGDPVFLQEAIRLAIKHHVRIGAHPSYPDRANFGRSPMALPEGELIALVQYQVSALGGMVEAAGSRLAYVKPHGALYHAVSFEEEVALPFLEALRSLPRARLPVMGLAGSPLEGWAAAAGIGFIPEGFADRRYTPEGRLVPRTAPGAVLSEPEEAVRQVQALQGQGIESYCVHGDNPAALSILQALHSAQERGNPLPDGD</sequence>
<organism evidence="1 2">
    <name type="scientific">Phaeodactylibacter luteus</name>
    <dbReference type="NCBI Taxonomy" id="1564516"/>
    <lineage>
        <taxon>Bacteria</taxon>
        <taxon>Pseudomonadati</taxon>
        <taxon>Bacteroidota</taxon>
        <taxon>Saprospiria</taxon>
        <taxon>Saprospirales</taxon>
        <taxon>Haliscomenobacteraceae</taxon>
        <taxon>Phaeodactylibacter</taxon>
    </lineage>
</organism>
<dbReference type="Proteomes" id="UP000321580">
    <property type="component" value="Unassembled WGS sequence"/>
</dbReference>
<evidence type="ECO:0000313" key="1">
    <source>
        <dbReference type="EMBL" id="TXB62926.1"/>
    </source>
</evidence>
<dbReference type="OrthoDB" id="9773478at2"/>
<keyword evidence="2" id="KW-1185">Reference proteome</keyword>
<dbReference type="CDD" id="cd10787">
    <property type="entry name" value="LamB_YcsF_like"/>
    <property type="match status" value="1"/>
</dbReference>
<dbReference type="PANTHER" id="PTHR30292:SF0">
    <property type="entry name" value="5-OXOPROLINASE SUBUNIT A"/>
    <property type="match status" value="1"/>
</dbReference>
<dbReference type="Pfam" id="PF03746">
    <property type="entry name" value="LamB_YcsF"/>
    <property type="match status" value="1"/>
</dbReference>
<accession>A0A5C6RKQ0</accession>
<evidence type="ECO:0000313" key="2">
    <source>
        <dbReference type="Proteomes" id="UP000321580"/>
    </source>
</evidence>
<proteinExistence type="predicted"/>
<gene>
    <name evidence="1" type="ORF">FRY97_11320</name>
</gene>
<dbReference type="GO" id="GO:0005975">
    <property type="term" value="P:carbohydrate metabolic process"/>
    <property type="evidence" value="ECO:0007669"/>
    <property type="project" value="InterPro"/>
</dbReference>
<dbReference type="SUPFAM" id="SSF88713">
    <property type="entry name" value="Glycoside hydrolase/deacetylase"/>
    <property type="match status" value="1"/>
</dbReference>
<dbReference type="InterPro" id="IPR005501">
    <property type="entry name" value="LamB/YcsF/PxpA-like"/>
</dbReference>
<dbReference type="Gene3D" id="3.20.20.370">
    <property type="entry name" value="Glycoside hydrolase/deacetylase"/>
    <property type="match status" value="1"/>
</dbReference>
<dbReference type="InterPro" id="IPR011330">
    <property type="entry name" value="Glyco_hydro/deAcase_b/a-brl"/>
</dbReference>
<dbReference type="NCBIfam" id="NF003814">
    <property type="entry name" value="PRK05406.1-3"/>
    <property type="match status" value="1"/>
</dbReference>
<dbReference type="EMBL" id="VOOR01000021">
    <property type="protein sequence ID" value="TXB62926.1"/>
    <property type="molecule type" value="Genomic_DNA"/>
</dbReference>
<dbReference type="AlphaFoldDB" id="A0A5C6RKQ0"/>
<dbReference type="PANTHER" id="PTHR30292">
    <property type="entry name" value="UNCHARACTERIZED PROTEIN YBGL-RELATED"/>
    <property type="match status" value="1"/>
</dbReference>
<reference evidence="1 2" key="1">
    <citation type="submission" date="2019-08" db="EMBL/GenBank/DDBJ databases">
        <title>Genome of Phaeodactylibacter luteus.</title>
        <authorList>
            <person name="Bowman J.P."/>
        </authorList>
    </citation>
    <scope>NUCLEOTIDE SEQUENCE [LARGE SCALE GENOMIC DNA]</scope>
    <source>
        <strain evidence="1 2">KCTC 42180</strain>
    </source>
</reference>
<dbReference type="NCBIfam" id="NF003816">
    <property type="entry name" value="PRK05406.1-5"/>
    <property type="match status" value="1"/>
</dbReference>
<name>A0A5C6RKQ0_9BACT</name>